<dbReference type="SUPFAM" id="SSF49785">
    <property type="entry name" value="Galactose-binding domain-like"/>
    <property type="match status" value="1"/>
</dbReference>
<reference evidence="9 10" key="1">
    <citation type="submission" date="2019-06" db="EMBL/GenBank/DDBJ databases">
        <title>Discovery of a novel chromosome fission-fusion reversal in muntjac.</title>
        <authorList>
            <person name="Mudd A.B."/>
            <person name="Bredeson J.V."/>
            <person name="Baum R."/>
            <person name="Hockemeyer D."/>
            <person name="Rokhsar D.S."/>
        </authorList>
    </citation>
    <scope>NUCLEOTIDE SEQUENCE [LARGE SCALE GENOMIC DNA]</scope>
    <source>
        <strain evidence="9">UTSW_UCB_Mm</strain>
        <tissue evidence="9">Fibroblast cell line</tissue>
    </source>
</reference>
<keyword evidence="5" id="KW-0325">Glycoprotein</keyword>
<dbReference type="InterPro" id="IPR000834">
    <property type="entry name" value="Peptidase_M14"/>
</dbReference>
<dbReference type="SUPFAM" id="SSF53187">
    <property type="entry name" value="Zn-dependent exopeptidases"/>
    <property type="match status" value="1"/>
</dbReference>
<keyword evidence="3" id="KW-0964">Secreted</keyword>
<dbReference type="SUPFAM" id="SSF51735">
    <property type="entry name" value="NAD(P)-binding Rossmann-fold domains"/>
    <property type="match status" value="1"/>
</dbReference>
<dbReference type="Proteomes" id="UP000326458">
    <property type="component" value="Unassembled WGS sequence"/>
</dbReference>
<dbReference type="GO" id="GO:0008270">
    <property type="term" value="F:zinc ion binding"/>
    <property type="evidence" value="ECO:0007669"/>
    <property type="project" value="InterPro"/>
</dbReference>
<evidence type="ECO:0000256" key="4">
    <source>
        <dbReference type="ARBA" id="ARBA00022729"/>
    </source>
</evidence>
<dbReference type="FunFam" id="2.60.120.260:FF:000448">
    <property type="entry name" value="Carboxypeptidase X (M14 family), member 2"/>
    <property type="match status" value="1"/>
</dbReference>
<dbReference type="PANTHER" id="PTHR11532:SF45">
    <property type="entry name" value="INACTIVE CARBOXYPEPTIDASE-LIKE PROTEIN X2"/>
    <property type="match status" value="1"/>
</dbReference>
<evidence type="ECO:0000259" key="8">
    <source>
        <dbReference type="PROSITE" id="PS52035"/>
    </source>
</evidence>
<evidence type="ECO:0000259" key="7">
    <source>
        <dbReference type="PROSITE" id="PS50022"/>
    </source>
</evidence>
<dbReference type="CDD" id="cd00057">
    <property type="entry name" value="FA58C"/>
    <property type="match status" value="1"/>
</dbReference>
<dbReference type="Gene3D" id="2.60.120.260">
    <property type="entry name" value="Galactose-binding domain-like"/>
    <property type="match status" value="1"/>
</dbReference>
<dbReference type="Gene3D" id="2.60.40.1120">
    <property type="entry name" value="Carboxypeptidase-like, regulatory domain"/>
    <property type="match status" value="1"/>
</dbReference>
<dbReference type="GO" id="GO:0005576">
    <property type="term" value="C:extracellular region"/>
    <property type="evidence" value="ECO:0007669"/>
    <property type="project" value="UniProtKB-SubCell"/>
</dbReference>
<protein>
    <submittedName>
        <fullName evidence="9">Uncharacterized protein</fullName>
    </submittedName>
</protein>
<dbReference type="Pfam" id="PF00754">
    <property type="entry name" value="F5_F8_type_C"/>
    <property type="match status" value="1"/>
</dbReference>
<dbReference type="PROSITE" id="PS01286">
    <property type="entry name" value="FA58C_2"/>
    <property type="match status" value="1"/>
</dbReference>
<dbReference type="PRINTS" id="PR00086">
    <property type="entry name" value="LLDHDRGNASE"/>
</dbReference>
<dbReference type="InterPro" id="IPR050753">
    <property type="entry name" value="Peptidase_M14_domain"/>
</dbReference>
<dbReference type="InterPro" id="IPR008979">
    <property type="entry name" value="Galactose-bd-like_sf"/>
</dbReference>
<evidence type="ECO:0000256" key="3">
    <source>
        <dbReference type="ARBA" id="ARBA00022525"/>
    </source>
</evidence>
<dbReference type="GO" id="GO:0019752">
    <property type="term" value="P:carboxylic acid metabolic process"/>
    <property type="evidence" value="ECO:0007669"/>
    <property type="project" value="InterPro"/>
</dbReference>
<dbReference type="PANTHER" id="PTHR11532">
    <property type="entry name" value="PROTEASE M14 CARBOXYPEPTIDASE"/>
    <property type="match status" value="1"/>
</dbReference>
<evidence type="ECO:0000313" key="9">
    <source>
        <dbReference type="EMBL" id="KAB0352407.1"/>
    </source>
</evidence>
<dbReference type="InterPro" id="IPR001557">
    <property type="entry name" value="L-lactate/malate_DH"/>
</dbReference>
<dbReference type="Pfam" id="PF00056">
    <property type="entry name" value="Ldh_1_N"/>
    <property type="match status" value="1"/>
</dbReference>
<dbReference type="Pfam" id="PF13620">
    <property type="entry name" value="CarboxypepD_reg"/>
    <property type="match status" value="1"/>
</dbReference>
<dbReference type="Pfam" id="PF00246">
    <property type="entry name" value="Peptidase_M14"/>
    <property type="match status" value="1"/>
</dbReference>
<dbReference type="PROSITE" id="PS52035">
    <property type="entry name" value="PEPTIDASE_M14"/>
    <property type="match status" value="1"/>
</dbReference>
<proteinExistence type="inferred from homology"/>
<evidence type="ECO:0000256" key="1">
    <source>
        <dbReference type="ARBA" id="ARBA00004613"/>
    </source>
</evidence>
<feature type="domain" description="Peptidase M14" evidence="8">
    <location>
        <begin position="306"/>
        <end position="629"/>
    </location>
</feature>
<dbReference type="InterPro" id="IPR008969">
    <property type="entry name" value="CarboxyPept-like_regulatory"/>
</dbReference>
<feature type="domain" description="F5/8 type C" evidence="7">
    <location>
        <begin position="208"/>
        <end position="282"/>
    </location>
</feature>
<dbReference type="InterPro" id="IPR001236">
    <property type="entry name" value="Lactate/malate_DH_N"/>
</dbReference>
<comment type="caution">
    <text evidence="6">Lacks conserved residue(s) required for the propagation of feature annotation.</text>
</comment>
<keyword evidence="10" id="KW-1185">Reference proteome</keyword>
<dbReference type="AlphaFoldDB" id="A0A5N3VT75"/>
<dbReference type="GO" id="GO:0004181">
    <property type="term" value="F:metallocarboxypeptidase activity"/>
    <property type="evidence" value="ECO:0007669"/>
    <property type="project" value="InterPro"/>
</dbReference>
<dbReference type="PROSITE" id="PS50022">
    <property type="entry name" value="FA58C_3"/>
    <property type="match status" value="1"/>
</dbReference>
<dbReference type="InterPro" id="IPR036291">
    <property type="entry name" value="NAD(P)-bd_dom_sf"/>
</dbReference>
<dbReference type="GO" id="GO:0006508">
    <property type="term" value="P:proteolysis"/>
    <property type="evidence" value="ECO:0007669"/>
    <property type="project" value="InterPro"/>
</dbReference>
<dbReference type="GO" id="GO:0016616">
    <property type="term" value="F:oxidoreductase activity, acting on the CH-OH group of donors, NAD or NADP as acceptor"/>
    <property type="evidence" value="ECO:0007669"/>
    <property type="project" value="InterPro"/>
</dbReference>
<dbReference type="Gene3D" id="3.40.630.10">
    <property type="entry name" value="Zn peptidases"/>
    <property type="match status" value="1"/>
</dbReference>
<evidence type="ECO:0000256" key="5">
    <source>
        <dbReference type="ARBA" id="ARBA00023180"/>
    </source>
</evidence>
<comment type="subcellular location">
    <subcellularLocation>
        <location evidence="1">Secreted</location>
    </subcellularLocation>
</comment>
<dbReference type="SUPFAM" id="SSF49464">
    <property type="entry name" value="Carboxypeptidase regulatory domain-like"/>
    <property type="match status" value="1"/>
</dbReference>
<dbReference type="CDD" id="cd03869">
    <property type="entry name" value="M14_CPX_like"/>
    <property type="match status" value="1"/>
</dbReference>
<dbReference type="PROSITE" id="PS00132">
    <property type="entry name" value="CARBOXYPEPT_ZN_1"/>
    <property type="match status" value="1"/>
</dbReference>
<dbReference type="InterPro" id="IPR057246">
    <property type="entry name" value="CARBOXYPEPT_ZN_1"/>
</dbReference>
<accession>A0A5N3VT75</accession>
<dbReference type="FunFam" id="2.60.40.1120:FF:000007">
    <property type="entry name" value="Carboxypeptidase X, M14 family member 2"/>
    <property type="match status" value="1"/>
</dbReference>
<gene>
    <name evidence="9" type="ORF">FD754_017264</name>
</gene>
<dbReference type="SMART" id="SM00631">
    <property type="entry name" value="Zn_pept"/>
    <property type="match status" value="1"/>
</dbReference>
<evidence type="ECO:0000256" key="6">
    <source>
        <dbReference type="PROSITE-ProRule" id="PRU01379"/>
    </source>
</evidence>
<dbReference type="Gene3D" id="3.40.50.720">
    <property type="entry name" value="NAD(P)-binding Rossmann-like Domain"/>
    <property type="match status" value="1"/>
</dbReference>
<evidence type="ECO:0000313" key="10">
    <source>
        <dbReference type="Proteomes" id="UP000326458"/>
    </source>
</evidence>
<organism evidence="9 10">
    <name type="scientific">Muntiacus muntjak</name>
    <name type="common">Barking deer</name>
    <name type="synonym">Indian muntjac</name>
    <dbReference type="NCBI Taxonomy" id="9888"/>
    <lineage>
        <taxon>Eukaryota</taxon>
        <taxon>Metazoa</taxon>
        <taxon>Chordata</taxon>
        <taxon>Craniata</taxon>
        <taxon>Vertebrata</taxon>
        <taxon>Euteleostomi</taxon>
        <taxon>Mammalia</taxon>
        <taxon>Eutheria</taxon>
        <taxon>Laurasiatheria</taxon>
        <taxon>Artiodactyla</taxon>
        <taxon>Ruminantia</taxon>
        <taxon>Pecora</taxon>
        <taxon>Cervidae</taxon>
        <taxon>Muntiacinae</taxon>
        <taxon>Muntiacus</taxon>
    </lineage>
</organism>
<dbReference type="SMART" id="SM00231">
    <property type="entry name" value="FA58C"/>
    <property type="match status" value="1"/>
</dbReference>
<dbReference type="EMBL" id="VCEA01000002">
    <property type="protein sequence ID" value="KAB0352407.1"/>
    <property type="molecule type" value="Genomic_DNA"/>
</dbReference>
<dbReference type="InterPro" id="IPR000421">
    <property type="entry name" value="FA58C"/>
</dbReference>
<comment type="caution">
    <text evidence="9">The sequence shown here is derived from an EMBL/GenBank/DDBJ whole genome shotgun (WGS) entry which is preliminary data.</text>
</comment>
<dbReference type="FunFam" id="3.40.630.10:FF:000007">
    <property type="entry name" value="Carboxypeptidase X (M14 family), member 1"/>
    <property type="match status" value="1"/>
</dbReference>
<name>A0A5N3VT75_MUNMU</name>
<keyword evidence="4" id="KW-0732">Signal</keyword>
<sequence length="745" mass="84232">MATLKDKLIAPVAEEEGTIPNNKITVVGVGQVGMACAMSILGKSLTDEFALVDVLEDKLKGEMMDLQHESLFLQTPKIVADKDYFVTANSKSVVVTAGVRQQEGETSVKKKKKKTSIKECSSSRKNIVPDGNMKITAVSFSARGTLAKAAYMLSHKGKGNGNPLQYSCLENPMDKGAWQGNFLAIYLDPESKEISQSENKDSECFSWSDWVTSYKVMVSNDSHTWVTVKNGSGDMIFEGNSEKEIPVLNELPVPMVARYIRINPQSWFDNGSICMRMEILGCPLPDPNNYYHRRNEMTTTDDLDFKHHNYKEMRQLMKVVNEMCPNITRIYNIGKSHQGLKLYAVEISDHPGEHEVGEPEFHYIAGAHGNEVLGRELMLLLMQFLCQEYLAGNLRIIRLVEETRIHILPSLNPDGYEKAYEGGSELGGWSLGRWTHDGIDINNNFPDLNTLLWEAEDRQNIPRKVPNHYIAIPEWFLSENATVAVETRAVIAWMEKIPFVLGGNLQGGELVVAYPYDMVRSLWKTQEHTPTPDDHVFRWLAYSYASTHRLMTDARRRVCHTEDFQKEDGTVNGASWHTVAGSLNDFSYLHTNCFELSIYVGCDKYPHESELPEEWENNRESLIVFMEQVHRGIKGLVRDLHGKGIPNAVISVEGVNHDIRTASDGDYWRLLNPGEYVVTAKAEGFTSSTKNCMVGYDMGATQCDFTLSKTNLARIREIMEKFGKQPVSLPARRLKLRGRKRRQRG</sequence>
<evidence type="ECO:0000256" key="2">
    <source>
        <dbReference type="ARBA" id="ARBA00005988"/>
    </source>
</evidence>
<comment type="similarity">
    <text evidence="2 6">Belongs to the peptidase M14 family.</text>
</comment>
<dbReference type="CDD" id="cd11308">
    <property type="entry name" value="Peptidase_M14NE-CP-C_like"/>
    <property type="match status" value="1"/>
</dbReference>